<keyword evidence="8" id="KW-0645">Protease</keyword>
<feature type="non-terminal residue" evidence="20">
    <location>
        <position position="332"/>
    </location>
</feature>
<dbReference type="KEGG" id="hazt:108679896"/>
<dbReference type="InterPro" id="IPR050344">
    <property type="entry name" value="Peptidase_M1_aminopeptidases"/>
</dbReference>
<comment type="subunit">
    <text evidence="5">Homodimer; disulfide-linked.</text>
</comment>
<evidence type="ECO:0000256" key="15">
    <source>
        <dbReference type="PIRSR" id="PIRSR634016-1"/>
    </source>
</evidence>
<evidence type="ECO:0000256" key="7">
    <source>
        <dbReference type="ARBA" id="ARBA00022438"/>
    </source>
</evidence>
<dbReference type="CDD" id="cd09601">
    <property type="entry name" value="M1_APN-Q_like"/>
    <property type="match status" value="1"/>
</dbReference>
<dbReference type="InterPro" id="IPR045357">
    <property type="entry name" value="Aminopeptidase_N-like_N"/>
</dbReference>
<dbReference type="PANTHER" id="PTHR11533">
    <property type="entry name" value="PROTEASE M1 ZINC METALLOPROTEASE"/>
    <property type="match status" value="1"/>
</dbReference>
<dbReference type="AlphaFoldDB" id="A0A8B7PFP0"/>
<dbReference type="InterPro" id="IPR034016">
    <property type="entry name" value="M1_APN-typ"/>
</dbReference>
<feature type="binding site" evidence="16">
    <location>
        <position position="322"/>
    </location>
    <ligand>
        <name>Zn(2+)</name>
        <dbReference type="ChEBI" id="CHEBI:29105"/>
        <note>catalytic</note>
    </ligand>
</feature>
<dbReference type="GO" id="GO:0005737">
    <property type="term" value="C:cytoplasm"/>
    <property type="evidence" value="ECO:0007669"/>
    <property type="project" value="TreeGrafter"/>
</dbReference>
<dbReference type="GO" id="GO:0043171">
    <property type="term" value="P:peptide catabolic process"/>
    <property type="evidence" value="ECO:0007669"/>
    <property type="project" value="TreeGrafter"/>
</dbReference>
<evidence type="ECO:0000259" key="17">
    <source>
        <dbReference type="Pfam" id="PF01433"/>
    </source>
</evidence>
<reference evidence="20" key="1">
    <citation type="submission" date="2025-08" db="UniProtKB">
        <authorList>
            <consortium name="RefSeq"/>
        </authorList>
    </citation>
    <scope>IDENTIFICATION</scope>
    <source>
        <tissue evidence="20">Whole organism</tissue>
    </source>
</reference>
<sequence length="332" mass="37182">MTEQTVVALRAVVDHVAHVGGLEMTISKKMLLAAGSAKTAYSNVTIRVNSSETRDFFLVHSKLLTISSTTLQALQPDDSWQDVALLDTFAYEPNEFWVVRTQASVSPGIFRLSLTFDGSLTANGLVGFYDSDYIDEANNTRLLATTKFEPTYARQAFPCFDEPSFKSTFTVTVVRPLLEYIVLSNMPVVNEAVNQPAEGLAEVTFQESVPMVTYLVCFIVCDFIYIGETLPSGMDFRVYAPRARVDNTEYALRQGAQILQYYEKMFDLPFPLPKSDMAAIPDYVSGATEHWGIITYRETSIFYNPTKSSETNKQRVCSVVAHELAHQWFGNL</sequence>
<dbReference type="SUPFAM" id="SSF55486">
    <property type="entry name" value="Metalloproteases ('zincins'), catalytic domain"/>
    <property type="match status" value="1"/>
</dbReference>
<dbReference type="InterPro" id="IPR027268">
    <property type="entry name" value="Peptidase_M4/M1_CTD_sf"/>
</dbReference>
<evidence type="ECO:0000256" key="14">
    <source>
        <dbReference type="ARBA" id="ARBA00023049"/>
    </source>
</evidence>
<dbReference type="GO" id="GO:0004230">
    <property type="term" value="F:glutamyl aminopeptidase activity"/>
    <property type="evidence" value="ECO:0007669"/>
    <property type="project" value="UniProtKB-EC"/>
</dbReference>
<keyword evidence="11 16" id="KW-0862">Zinc</keyword>
<dbReference type="GO" id="GO:0008270">
    <property type="term" value="F:zinc ion binding"/>
    <property type="evidence" value="ECO:0007669"/>
    <property type="project" value="InterPro"/>
</dbReference>
<keyword evidence="12" id="KW-0106">Calcium</keyword>
<evidence type="ECO:0000256" key="1">
    <source>
        <dbReference type="ARBA" id="ARBA00001703"/>
    </source>
</evidence>
<evidence type="ECO:0000313" key="19">
    <source>
        <dbReference type="Proteomes" id="UP000694843"/>
    </source>
</evidence>
<dbReference type="Pfam" id="PF01433">
    <property type="entry name" value="Peptidase_M1"/>
    <property type="match status" value="1"/>
</dbReference>
<keyword evidence="14" id="KW-0482">Metalloprotease</keyword>
<dbReference type="OMA" id="THYNINL"/>
<evidence type="ECO:0000256" key="4">
    <source>
        <dbReference type="ARBA" id="ARBA00010136"/>
    </source>
</evidence>
<keyword evidence="13" id="KW-0735">Signal-anchor</keyword>
<evidence type="ECO:0000259" key="18">
    <source>
        <dbReference type="Pfam" id="PF17900"/>
    </source>
</evidence>
<evidence type="ECO:0000256" key="11">
    <source>
        <dbReference type="ARBA" id="ARBA00022833"/>
    </source>
</evidence>
<keyword evidence="9 16" id="KW-0479">Metal-binding</keyword>
<comment type="similarity">
    <text evidence="4">Belongs to the peptidase M1 family.</text>
</comment>
<evidence type="ECO:0000256" key="8">
    <source>
        <dbReference type="ARBA" id="ARBA00022670"/>
    </source>
</evidence>
<name>A0A8B7PFP0_HYAAZ</name>
<protein>
    <recommendedName>
        <fullName evidence="6">glutamyl aminopeptidase</fullName>
        <ecNumber evidence="6">3.4.11.7</ecNumber>
    </recommendedName>
</protein>
<keyword evidence="7" id="KW-0031">Aminopeptidase</keyword>
<accession>A0A8B7PFP0</accession>
<evidence type="ECO:0000256" key="6">
    <source>
        <dbReference type="ARBA" id="ARBA00012567"/>
    </source>
</evidence>
<evidence type="ECO:0000256" key="16">
    <source>
        <dbReference type="PIRSR" id="PIRSR634016-3"/>
    </source>
</evidence>
<dbReference type="GO" id="GO:0005615">
    <property type="term" value="C:extracellular space"/>
    <property type="evidence" value="ECO:0007669"/>
    <property type="project" value="TreeGrafter"/>
</dbReference>
<feature type="active site" description="Proton acceptor" evidence="15">
    <location>
        <position position="323"/>
    </location>
</feature>
<dbReference type="InterPro" id="IPR001930">
    <property type="entry name" value="Peptidase_M1"/>
</dbReference>
<comment type="catalytic activity">
    <reaction evidence="1">
        <text>Release of N-terminal glutamate (and to a lesser extent aspartate) from a peptide.</text>
        <dbReference type="EC" id="3.4.11.7"/>
    </reaction>
</comment>
<dbReference type="InterPro" id="IPR042097">
    <property type="entry name" value="Aminopeptidase_N-like_N_sf"/>
</dbReference>
<dbReference type="Gene3D" id="2.60.40.1730">
    <property type="entry name" value="tricorn interacting facor f3 domain"/>
    <property type="match status" value="1"/>
</dbReference>
<dbReference type="GeneID" id="108679896"/>
<evidence type="ECO:0000256" key="3">
    <source>
        <dbReference type="ARBA" id="ARBA00004609"/>
    </source>
</evidence>
<dbReference type="GO" id="GO:0042277">
    <property type="term" value="F:peptide binding"/>
    <property type="evidence" value="ECO:0007669"/>
    <property type="project" value="TreeGrafter"/>
</dbReference>
<dbReference type="GO" id="GO:0070006">
    <property type="term" value="F:metalloaminopeptidase activity"/>
    <property type="evidence" value="ECO:0007669"/>
    <property type="project" value="TreeGrafter"/>
</dbReference>
<dbReference type="FunFam" id="1.10.390.10:FF:000033">
    <property type="entry name" value="Endoplasmic reticulum aminopeptidase 1b"/>
    <property type="match status" value="1"/>
</dbReference>
<gene>
    <name evidence="20" type="primary">LOC108679896</name>
</gene>
<evidence type="ECO:0000256" key="2">
    <source>
        <dbReference type="ARBA" id="ARBA00004606"/>
    </source>
</evidence>
<evidence type="ECO:0000256" key="9">
    <source>
        <dbReference type="ARBA" id="ARBA00022723"/>
    </source>
</evidence>
<proteinExistence type="inferred from homology"/>
<evidence type="ECO:0000256" key="10">
    <source>
        <dbReference type="ARBA" id="ARBA00022801"/>
    </source>
</evidence>
<evidence type="ECO:0000256" key="5">
    <source>
        <dbReference type="ARBA" id="ARBA00011748"/>
    </source>
</evidence>
<evidence type="ECO:0000256" key="12">
    <source>
        <dbReference type="ARBA" id="ARBA00022837"/>
    </source>
</evidence>
<keyword evidence="13" id="KW-0812">Transmembrane</keyword>
<dbReference type="GO" id="GO:0005886">
    <property type="term" value="C:plasma membrane"/>
    <property type="evidence" value="ECO:0007669"/>
    <property type="project" value="UniProtKB-SubCell"/>
</dbReference>
<dbReference type="SUPFAM" id="SSF63737">
    <property type="entry name" value="Leukotriene A4 hydrolase N-terminal domain"/>
    <property type="match status" value="1"/>
</dbReference>
<dbReference type="Proteomes" id="UP000694843">
    <property type="component" value="Unplaced"/>
</dbReference>
<keyword evidence="10" id="KW-0378">Hydrolase</keyword>
<dbReference type="GO" id="GO:0006508">
    <property type="term" value="P:proteolysis"/>
    <property type="evidence" value="ECO:0007669"/>
    <property type="project" value="UniProtKB-KW"/>
</dbReference>
<dbReference type="Gene3D" id="1.10.390.10">
    <property type="entry name" value="Neutral Protease Domain 2"/>
    <property type="match status" value="1"/>
</dbReference>
<comment type="cofactor">
    <cofactor evidence="16">
        <name>Zn(2+)</name>
        <dbReference type="ChEBI" id="CHEBI:29105"/>
    </cofactor>
    <text evidence="16">Binds 1 zinc ion per subunit.</text>
</comment>
<dbReference type="EC" id="3.4.11.7" evidence="6"/>
<dbReference type="RefSeq" id="XP_018024126.1">
    <property type="nucleotide sequence ID" value="XM_018168637.1"/>
</dbReference>
<organism evidence="19 20">
    <name type="scientific">Hyalella azteca</name>
    <name type="common">Amphipod</name>
    <dbReference type="NCBI Taxonomy" id="294128"/>
    <lineage>
        <taxon>Eukaryota</taxon>
        <taxon>Metazoa</taxon>
        <taxon>Ecdysozoa</taxon>
        <taxon>Arthropoda</taxon>
        <taxon>Crustacea</taxon>
        <taxon>Multicrustacea</taxon>
        <taxon>Malacostraca</taxon>
        <taxon>Eumalacostraca</taxon>
        <taxon>Peracarida</taxon>
        <taxon>Amphipoda</taxon>
        <taxon>Senticaudata</taxon>
        <taxon>Talitrida</taxon>
        <taxon>Talitroidea</taxon>
        <taxon>Hyalellidae</taxon>
        <taxon>Hyalella</taxon>
    </lineage>
</organism>
<feature type="domain" description="Peptidase M1 membrane alanine aminopeptidase" evidence="17">
    <location>
        <begin position="250"/>
        <end position="332"/>
    </location>
</feature>
<feature type="binding site" evidence="16">
    <location>
        <position position="326"/>
    </location>
    <ligand>
        <name>Zn(2+)</name>
        <dbReference type="ChEBI" id="CHEBI:29105"/>
        <note>catalytic</note>
    </ligand>
</feature>
<feature type="domain" description="Aminopeptidase N-like N-terminal" evidence="18">
    <location>
        <begin position="38"/>
        <end position="215"/>
    </location>
</feature>
<dbReference type="PRINTS" id="PR00756">
    <property type="entry name" value="ALADIPTASE"/>
</dbReference>
<dbReference type="OrthoDB" id="6380818at2759"/>
<evidence type="ECO:0000256" key="13">
    <source>
        <dbReference type="ARBA" id="ARBA00022968"/>
    </source>
</evidence>
<keyword evidence="19" id="KW-1185">Reference proteome</keyword>
<evidence type="ECO:0000313" key="20">
    <source>
        <dbReference type="RefSeq" id="XP_018024126.1"/>
    </source>
</evidence>
<dbReference type="Pfam" id="PF17900">
    <property type="entry name" value="Peptidase_M1_N"/>
    <property type="match status" value="1"/>
</dbReference>
<dbReference type="PANTHER" id="PTHR11533:SF276">
    <property type="entry name" value="GLUTAMYL AMINOPEPTIDASE"/>
    <property type="match status" value="1"/>
</dbReference>
<comment type="subcellular location">
    <subcellularLocation>
        <location evidence="3">Cell membrane</location>
        <topology evidence="3">Lipid-anchor</topology>
        <topology evidence="3">GPI-anchor</topology>
    </subcellularLocation>
    <subcellularLocation>
        <location evidence="2">Membrane</location>
        <topology evidence="2">Single-pass type II membrane protein</topology>
    </subcellularLocation>
</comment>
<dbReference type="InterPro" id="IPR014782">
    <property type="entry name" value="Peptidase_M1_dom"/>
</dbReference>